<organism evidence="1 2">
    <name type="scientific">Phaeosphaeria nodorum (strain SN15 / ATCC MYA-4574 / FGSC 10173)</name>
    <name type="common">Glume blotch fungus</name>
    <name type="synonym">Parastagonospora nodorum</name>
    <dbReference type="NCBI Taxonomy" id="321614"/>
    <lineage>
        <taxon>Eukaryota</taxon>
        <taxon>Fungi</taxon>
        <taxon>Dikarya</taxon>
        <taxon>Ascomycota</taxon>
        <taxon>Pezizomycotina</taxon>
        <taxon>Dothideomycetes</taxon>
        <taxon>Pleosporomycetidae</taxon>
        <taxon>Pleosporales</taxon>
        <taxon>Pleosporineae</taxon>
        <taxon>Phaeosphaeriaceae</taxon>
        <taxon>Parastagonospora</taxon>
    </lineage>
</organism>
<gene>
    <name evidence="1" type="ORF">SNOG_06938</name>
</gene>
<evidence type="ECO:0000313" key="2">
    <source>
        <dbReference type="Proteomes" id="UP000001055"/>
    </source>
</evidence>
<name>Q0UMS6_PHANO</name>
<dbReference type="KEGG" id="pno:SNOG_06938"/>
<proteinExistence type="predicted"/>
<dbReference type="Proteomes" id="UP000001055">
    <property type="component" value="Unassembled WGS sequence"/>
</dbReference>
<protein>
    <submittedName>
        <fullName evidence="1">Uncharacterized protein</fullName>
    </submittedName>
</protein>
<dbReference type="GeneID" id="5974189"/>
<dbReference type="HOGENOM" id="CLU_2513398_0_0_1"/>
<dbReference type="RefSeq" id="XP_001797299.1">
    <property type="nucleotide sequence ID" value="XM_001797247.1"/>
</dbReference>
<sequence length="85" mass="8972">MQNFQAVSSDQELSATDAVQCAMTLFDMFKTLAEPEANALLARIRAGADPSLLVEQVKHGNMLMQLLSSSQGGPGGLGPKSYSSL</sequence>
<dbReference type="AlphaFoldDB" id="Q0UMS6"/>
<accession>Q0UMS6</accession>
<evidence type="ECO:0000313" key="1">
    <source>
        <dbReference type="EMBL" id="EAT85589.1"/>
    </source>
</evidence>
<reference evidence="2" key="1">
    <citation type="journal article" date="2007" name="Plant Cell">
        <title>Dothideomycete-plant interactions illuminated by genome sequencing and EST analysis of the wheat pathogen Stagonospora nodorum.</title>
        <authorList>
            <person name="Hane J.K."/>
            <person name="Lowe R.G."/>
            <person name="Solomon P.S."/>
            <person name="Tan K.C."/>
            <person name="Schoch C.L."/>
            <person name="Spatafora J.W."/>
            <person name="Crous P.W."/>
            <person name="Kodira C."/>
            <person name="Birren B.W."/>
            <person name="Galagan J.E."/>
            <person name="Torriani S.F."/>
            <person name="McDonald B.A."/>
            <person name="Oliver R.P."/>
        </authorList>
    </citation>
    <scope>NUCLEOTIDE SEQUENCE [LARGE SCALE GENOMIC DNA]</scope>
    <source>
        <strain evidence="2">SN15 / ATCC MYA-4574 / FGSC 10173</strain>
    </source>
</reference>
<dbReference type="EMBL" id="CH445334">
    <property type="protein sequence ID" value="EAT85589.1"/>
    <property type="molecule type" value="Genomic_DNA"/>
</dbReference>
<dbReference type="InParanoid" id="Q0UMS6"/>